<evidence type="ECO:0000313" key="2">
    <source>
        <dbReference type="Proteomes" id="UP000295399"/>
    </source>
</evidence>
<dbReference type="EMBL" id="SLXO01000004">
    <property type="protein sequence ID" value="TCP35325.1"/>
    <property type="molecule type" value="Genomic_DNA"/>
</dbReference>
<dbReference type="RefSeq" id="WP_200287373.1">
    <property type="nucleotide sequence ID" value="NZ_JACIGF010000004.1"/>
</dbReference>
<reference evidence="1 2" key="1">
    <citation type="submission" date="2019-03" db="EMBL/GenBank/DDBJ databases">
        <title>Genomic Encyclopedia of Type Strains, Phase IV (KMG-IV): sequencing the most valuable type-strain genomes for metagenomic binning, comparative biology and taxonomic classification.</title>
        <authorList>
            <person name="Goeker M."/>
        </authorList>
    </citation>
    <scope>NUCLEOTIDE SEQUENCE [LARGE SCALE GENOMIC DNA]</scope>
    <source>
        <strain evidence="1 2">DSM 2132</strain>
    </source>
</reference>
<comment type="caution">
    <text evidence="1">The sequence shown here is derived from an EMBL/GenBank/DDBJ whole genome shotgun (WGS) entry which is preliminary data.</text>
</comment>
<sequence>MTIPSANPNQTPSRPAPADLAHLKEFEVPCRVAVERTEEFFCAHVLLGNQVTVDAGDTVTVQGDAIDAKPGDRFIERRRAKVRRAGPLARAWTKIAAIFEITELFEVSFTGRRTL</sequence>
<keyword evidence="2" id="KW-1185">Reference proteome</keyword>
<protein>
    <submittedName>
        <fullName evidence="1">Uncharacterized protein</fullName>
    </submittedName>
</protein>
<organism evidence="1 2">
    <name type="scientific">Rhodothalassium salexigens DSM 2132</name>
    <dbReference type="NCBI Taxonomy" id="1188247"/>
    <lineage>
        <taxon>Bacteria</taxon>
        <taxon>Pseudomonadati</taxon>
        <taxon>Pseudomonadota</taxon>
        <taxon>Alphaproteobacteria</taxon>
        <taxon>Rhodothalassiales</taxon>
        <taxon>Rhodothalassiaceae</taxon>
        <taxon>Rhodothalassium</taxon>
    </lineage>
</organism>
<dbReference type="Proteomes" id="UP000295399">
    <property type="component" value="Unassembled WGS sequence"/>
</dbReference>
<dbReference type="AlphaFoldDB" id="A0A4R2PMQ0"/>
<dbReference type="InParanoid" id="A0A4R2PMQ0"/>
<proteinExistence type="predicted"/>
<name>A0A4R2PMQ0_RHOSA</name>
<accession>A0A4R2PMQ0</accession>
<gene>
    <name evidence="1" type="ORF">EV659_104176</name>
</gene>
<evidence type="ECO:0000313" key="1">
    <source>
        <dbReference type="EMBL" id="TCP35325.1"/>
    </source>
</evidence>